<comment type="similarity">
    <text evidence="1">Belongs to the 'GDXG' lipolytic enzyme family.</text>
</comment>
<protein>
    <submittedName>
        <fullName evidence="5">Alpha/beta hydrolase</fullName>
    </submittedName>
</protein>
<dbReference type="PROSITE" id="PS01173">
    <property type="entry name" value="LIPASE_GDXG_HIS"/>
    <property type="match status" value="1"/>
</dbReference>
<evidence type="ECO:0000256" key="3">
    <source>
        <dbReference type="SAM" id="MobiDB-lite"/>
    </source>
</evidence>
<dbReference type="InterPro" id="IPR029058">
    <property type="entry name" value="AB_hydrolase_fold"/>
</dbReference>
<sequence length="335" mass="36028">MALDEATTAFLTEAAKAGGPGLHEMSPQQAREMNAGLDGLFGAGPDLESVHDVEIEGKDGAFPARVFRPEGARGVFVYLHGGGWVVGTLSGFDTLCRQLADRTGMTVVLVEYRKAPEHRFPTALEDGWAALEWVDARRGELADGGELVVGGDSAGGNLAAALTQRVARDGGPQIDFQVLVYPVTDADFATDSYLDPQNATMLNREAMEMFWDHYVPDRDQRTDPGAAPLHGDVDGVPPALVLLAEHDVLRSEGAAYAEKLRAAGVEVTEHVVPGQMHGFFTFPNVLPGPRRGWTWWPRRSPGARARSAGHRRPGRRGLSAAVDRARSAPSHSPKP</sequence>
<feature type="region of interest" description="Disordered" evidence="3">
    <location>
        <begin position="300"/>
        <end position="335"/>
    </location>
</feature>
<dbReference type="OrthoDB" id="3181909at2"/>
<reference evidence="5 6" key="1">
    <citation type="journal article" date="2008" name="Int. J. Syst. Evol. Microbiol.">
        <title>Nocardioides daphniae sp. nov., isolated from Daphnia cucullata (Crustacea: Cladocera).</title>
        <authorList>
            <person name="Toth E.M."/>
            <person name="Keki Z."/>
            <person name="Homonnay Z.G."/>
            <person name="Borsodi A.K."/>
            <person name="Marialigeti K."/>
            <person name="Schumann P."/>
        </authorList>
    </citation>
    <scope>NUCLEOTIDE SEQUENCE [LARGE SCALE GENOMIC DNA]</scope>
    <source>
        <strain evidence="5 6">JCM 16608</strain>
    </source>
</reference>
<dbReference type="SUPFAM" id="SSF53474">
    <property type="entry name" value="alpha/beta-Hydrolases"/>
    <property type="match status" value="1"/>
</dbReference>
<keyword evidence="2 5" id="KW-0378">Hydrolase</keyword>
<evidence type="ECO:0000256" key="1">
    <source>
        <dbReference type="ARBA" id="ARBA00010515"/>
    </source>
</evidence>
<evidence type="ECO:0000313" key="5">
    <source>
        <dbReference type="EMBL" id="QCC76475.1"/>
    </source>
</evidence>
<organism evidence="5 6">
    <name type="scientific">Nocardioides daphniae</name>
    <dbReference type="NCBI Taxonomy" id="402297"/>
    <lineage>
        <taxon>Bacteria</taxon>
        <taxon>Bacillati</taxon>
        <taxon>Actinomycetota</taxon>
        <taxon>Actinomycetes</taxon>
        <taxon>Propionibacteriales</taxon>
        <taxon>Nocardioidaceae</taxon>
        <taxon>Nocardioides</taxon>
    </lineage>
</organism>
<evidence type="ECO:0000259" key="4">
    <source>
        <dbReference type="Pfam" id="PF07859"/>
    </source>
</evidence>
<dbReference type="EMBL" id="CP038462">
    <property type="protein sequence ID" value="QCC76475.1"/>
    <property type="molecule type" value="Genomic_DNA"/>
</dbReference>
<evidence type="ECO:0000313" key="6">
    <source>
        <dbReference type="Proteomes" id="UP000297025"/>
    </source>
</evidence>
<dbReference type="InterPro" id="IPR013094">
    <property type="entry name" value="AB_hydrolase_3"/>
</dbReference>
<dbReference type="AlphaFoldDB" id="A0A4P7UB15"/>
<dbReference type="GO" id="GO:0016787">
    <property type="term" value="F:hydrolase activity"/>
    <property type="evidence" value="ECO:0007669"/>
    <property type="project" value="UniProtKB-KW"/>
</dbReference>
<proteinExistence type="inferred from homology"/>
<evidence type="ECO:0000256" key="2">
    <source>
        <dbReference type="ARBA" id="ARBA00022801"/>
    </source>
</evidence>
<feature type="domain" description="Alpha/beta hydrolase fold-3" evidence="4">
    <location>
        <begin position="76"/>
        <end position="280"/>
    </location>
</feature>
<dbReference type="InterPro" id="IPR002168">
    <property type="entry name" value="Lipase_GDXG_HIS_AS"/>
</dbReference>
<dbReference type="Proteomes" id="UP000297025">
    <property type="component" value="Chromosome"/>
</dbReference>
<dbReference type="KEGG" id="ndp:E2C04_03225"/>
<dbReference type="Gene3D" id="3.40.50.1820">
    <property type="entry name" value="alpha/beta hydrolase"/>
    <property type="match status" value="1"/>
</dbReference>
<name>A0A4P7UB15_9ACTN</name>
<dbReference type="PANTHER" id="PTHR48081:SF8">
    <property type="entry name" value="ALPHA_BETA HYDROLASE FOLD-3 DOMAIN-CONTAINING PROTEIN-RELATED"/>
    <property type="match status" value="1"/>
</dbReference>
<accession>A0A4P7UB15</accession>
<dbReference type="Pfam" id="PF07859">
    <property type="entry name" value="Abhydrolase_3"/>
    <property type="match status" value="1"/>
</dbReference>
<gene>
    <name evidence="5" type="ORF">E2C04_03225</name>
</gene>
<dbReference type="RefSeq" id="WP_135831524.1">
    <property type="nucleotide sequence ID" value="NZ_CP038462.1"/>
</dbReference>
<dbReference type="InterPro" id="IPR050300">
    <property type="entry name" value="GDXG_lipolytic_enzyme"/>
</dbReference>
<dbReference type="PANTHER" id="PTHR48081">
    <property type="entry name" value="AB HYDROLASE SUPERFAMILY PROTEIN C4A8.06C"/>
    <property type="match status" value="1"/>
</dbReference>